<feature type="transmembrane region" description="Helical" evidence="1">
    <location>
        <begin position="165"/>
        <end position="185"/>
    </location>
</feature>
<dbReference type="EMBL" id="DAKRPA010000140">
    <property type="protein sequence ID" value="DAZ97296.1"/>
    <property type="molecule type" value="Genomic_DNA"/>
</dbReference>
<comment type="caution">
    <text evidence="2">The sequence shown here is derived from an EMBL/GenBank/DDBJ whole genome shotgun (WGS) entry which is preliminary data.</text>
</comment>
<feature type="transmembrane region" description="Helical" evidence="1">
    <location>
        <begin position="205"/>
        <end position="225"/>
    </location>
</feature>
<gene>
    <name evidence="2" type="ORF">N0F65_009829</name>
</gene>
<keyword evidence="1" id="KW-0472">Membrane</keyword>
<evidence type="ECO:0000313" key="3">
    <source>
        <dbReference type="Proteomes" id="UP001146120"/>
    </source>
</evidence>
<feature type="transmembrane region" description="Helical" evidence="1">
    <location>
        <begin position="132"/>
        <end position="153"/>
    </location>
</feature>
<dbReference type="PANTHER" id="PTHR45689">
    <property type="entry name" value="I[[H]] CHANNEL, ISOFORM E"/>
    <property type="match status" value="1"/>
</dbReference>
<accession>A0AAV2YVE9</accession>
<organism evidence="2 3">
    <name type="scientific">Lagenidium giganteum</name>
    <dbReference type="NCBI Taxonomy" id="4803"/>
    <lineage>
        <taxon>Eukaryota</taxon>
        <taxon>Sar</taxon>
        <taxon>Stramenopiles</taxon>
        <taxon>Oomycota</taxon>
        <taxon>Peronosporomycetes</taxon>
        <taxon>Pythiales</taxon>
        <taxon>Pythiaceae</taxon>
    </lineage>
</organism>
<dbReference type="Gene3D" id="1.10.287.70">
    <property type="match status" value="1"/>
</dbReference>
<dbReference type="GO" id="GO:0035725">
    <property type="term" value="P:sodium ion transmembrane transport"/>
    <property type="evidence" value="ECO:0007669"/>
    <property type="project" value="TreeGrafter"/>
</dbReference>
<protein>
    <recommendedName>
        <fullName evidence="4">Ion transport domain-containing protein</fullName>
    </recommendedName>
</protein>
<reference evidence="2" key="1">
    <citation type="submission" date="2022-11" db="EMBL/GenBank/DDBJ databases">
        <authorList>
            <person name="Morgan W.R."/>
            <person name="Tartar A."/>
        </authorList>
    </citation>
    <scope>NUCLEOTIDE SEQUENCE</scope>
    <source>
        <strain evidence="2">ARSEF 373</strain>
    </source>
</reference>
<keyword evidence="1" id="KW-1133">Transmembrane helix</keyword>
<feature type="transmembrane region" description="Helical" evidence="1">
    <location>
        <begin position="345"/>
        <end position="372"/>
    </location>
</feature>
<evidence type="ECO:0008006" key="4">
    <source>
        <dbReference type="Google" id="ProtNLM"/>
    </source>
</evidence>
<dbReference type="Proteomes" id="UP001146120">
    <property type="component" value="Unassembled WGS sequence"/>
</dbReference>
<dbReference type="InterPro" id="IPR051413">
    <property type="entry name" value="K/Na_HCN_channel"/>
</dbReference>
<dbReference type="GO" id="GO:0005249">
    <property type="term" value="F:voltage-gated potassium channel activity"/>
    <property type="evidence" value="ECO:0007669"/>
    <property type="project" value="TreeGrafter"/>
</dbReference>
<sequence>MTVPAQSFNADPPGIQTSRPGDVVSIFRPAKLMSRRSSPERISATQASLLAERETQHELMMQRLQLRSIDSFRVKPNHVLEVTTEEKQEDCERLDVQHVAKRQRRTRKTRGTRCRTCLQSITPRRTVFKVHAVLMAVTYAAQIAYLPLAPTYFPAGTVWTVGLNILLECIFLTDMLLTFSSAYMVNGVMIKNRRRIMWHYLRGWFVVDLISSIPVQLIIYCATGSTVQTNAFLVTVDELARFPRLLHIRFVLNGVLLTRIFRIGKDVMAWVSYSRYSHLMSIARLLGLVVVSTHYIACLWHLSSNDTITGDDSQGAIANYFADLYYAICLIHGQGNSPGTLAQNAFSTVAILVGSVILAIVFGNVAMLVSNFNANETNYQRKMEAVFATMSKMHLP</sequence>
<dbReference type="PANTHER" id="PTHR45689:SF5">
    <property type="entry name" value="I[[H]] CHANNEL, ISOFORM E"/>
    <property type="match status" value="1"/>
</dbReference>
<feature type="transmembrane region" description="Helical" evidence="1">
    <location>
        <begin position="282"/>
        <end position="302"/>
    </location>
</feature>
<feature type="non-terminal residue" evidence="2">
    <location>
        <position position="396"/>
    </location>
</feature>
<dbReference type="GO" id="GO:0003254">
    <property type="term" value="P:regulation of membrane depolarization"/>
    <property type="evidence" value="ECO:0007669"/>
    <property type="project" value="TreeGrafter"/>
</dbReference>
<keyword evidence="3" id="KW-1185">Reference proteome</keyword>
<dbReference type="GO" id="GO:0098855">
    <property type="term" value="C:HCN channel complex"/>
    <property type="evidence" value="ECO:0007669"/>
    <property type="project" value="TreeGrafter"/>
</dbReference>
<reference evidence="2" key="2">
    <citation type="journal article" date="2023" name="Microbiol Resour">
        <title>Decontamination and Annotation of the Draft Genome Sequence of the Oomycete Lagenidium giganteum ARSEF 373.</title>
        <authorList>
            <person name="Morgan W.R."/>
            <person name="Tartar A."/>
        </authorList>
    </citation>
    <scope>NUCLEOTIDE SEQUENCE</scope>
    <source>
        <strain evidence="2">ARSEF 373</strain>
    </source>
</reference>
<evidence type="ECO:0000256" key="1">
    <source>
        <dbReference type="SAM" id="Phobius"/>
    </source>
</evidence>
<proteinExistence type="predicted"/>
<name>A0AAV2YVE9_9STRA</name>
<evidence type="ECO:0000313" key="2">
    <source>
        <dbReference type="EMBL" id="DAZ97296.1"/>
    </source>
</evidence>
<dbReference type="AlphaFoldDB" id="A0AAV2YVE9"/>
<dbReference type="SUPFAM" id="SSF81324">
    <property type="entry name" value="Voltage-gated potassium channels"/>
    <property type="match status" value="1"/>
</dbReference>
<keyword evidence="1" id="KW-0812">Transmembrane</keyword>